<dbReference type="CDD" id="cd00371">
    <property type="entry name" value="HMA"/>
    <property type="match status" value="1"/>
</dbReference>
<dbReference type="InterPro" id="IPR036163">
    <property type="entry name" value="HMA_dom_sf"/>
</dbReference>
<dbReference type="Gene3D" id="3.30.70.100">
    <property type="match status" value="1"/>
</dbReference>
<dbReference type="Proteomes" id="UP000636579">
    <property type="component" value="Unassembled WGS sequence"/>
</dbReference>
<feature type="domain" description="HMA" evidence="2">
    <location>
        <begin position="3"/>
        <end position="69"/>
    </location>
</feature>
<evidence type="ECO:0000313" key="3">
    <source>
        <dbReference type="EMBL" id="MBE1514636.1"/>
    </source>
</evidence>
<dbReference type="EMBL" id="JADBEE010000001">
    <property type="protein sequence ID" value="MBE1514636.1"/>
    <property type="molecule type" value="Genomic_DNA"/>
</dbReference>
<dbReference type="Pfam" id="PF00403">
    <property type="entry name" value="HMA"/>
    <property type="match status" value="1"/>
</dbReference>
<dbReference type="PROSITE" id="PS01047">
    <property type="entry name" value="HMA_1"/>
    <property type="match status" value="1"/>
</dbReference>
<dbReference type="PROSITE" id="PS50846">
    <property type="entry name" value="HMA_2"/>
    <property type="match status" value="1"/>
</dbReference>
<evidence type="ECO:0000313" key="4">
    <source>
        <dbReference type="Proteomes" id="UP000636579"/>
    </source>
</evidence>
<evidence type="ECO:0000256" key="1">
    <source>
        <dbReference type="ARBA" id="ARBA00022723"/>
    </source>
</evidence>
<accession>A0ABR9J6L3</accession>
<keyword evidence="4" id="KW-1185">Reference proteome</keyword>
<dbReference type="InterPro" id="IPR006121">
    <property type="entry name" value="HMA_dom"/>
</dbReference>
<proteinExistence type="predicted"/>
<dbReference type="RefSeq" id="WP_192591360.1">
    <property type="nucleotide sequence ID" value="NZ_JADBEE010000001.1"/>
</dbReference>
<dbReference type="InterPro" id="IPR017969">
    <property type="entry name" value="Heavy-metal-associated_CS"/>
</dbReference>
<name>A0ABR9J6L3_9MICC</name>
<evidence type="ECO:0000259" key="2">
    <source>
        <dbReference type="PROSITE" id="PS50846"/>
    </source>
</evidence>
<dbReference type="SUPFAM" id="SSF55008">
    <property type="entry name" value="HMA, heavy metal-associated domain"/>
    <property type="match status" value="1"/>
</dbReference>
<gene>
    <name evidence="3" type="ORF">H4W26_001391</name>
</gene>
<keyword evidence="1" id="KW-0479">Metal-binding</keyword>
<comment type="caution">
    <text evidence="3">The sequence shown here is derived from an EMBL/GenBank/DDBJ whole genome shotgun (WGS) entry which is preliminary data.</text>
</comment>
<organism evidence="3 4">
    <name type="scientific">Nesterenkonia halotolerans</name>
    <dbReference type="NCBI Taxonomy" id="225325"/>
    <lineage>
        <taxon>Bacteria</taxon>
        <taxon>Bacillati</taxon>
        <taxon>Actinomycetota</taxon>
        <taxon>Actinomycetes</taxon>
        <taxon>Micrococcales</taxon>
        <taxon>Micrococcaceae</taxon>
        <taxon>Nesterenkonia</taxon>
    </lineage>
</organism>
<sequence length="72" mass="7672">MAEVRRYSVTGMSCSHCENAIREEVGQLPGVTNLQVSSSTGLLEVTLAEPAPTDEQMLAAVDEAGYDATRQS</sequence>
<protein>
    <submittedName>
        <fullName evidence="3">Copper chaperone CopZ</fullName>
    </submittedName>
</protein>
<reference evidence="3 4" key="1">
    <citation type="submission" date="2020-10" db="EMBL/GenBank/DDBJ databases">
        <title>Sequencing the genomes of 1000 actinobacteria strains.</title>
        <authorList>
            <person name="Klenk H.-P."/>
        </authorList>
    </citation>
    <scope>NUCLEOTIDE SEQUENCE [LARGE SCALE GENOMIC DNA]</scope>
    <source>
        <strain evidence="3 4">DSM 15474</strain>
    </source>
</reference>